<reference evidence="3" key="1">
    <citation type="submission" date="2020-02" db="EMBL/GenBank/DDBJ databases">
        <authorList>
            <person name="Meier V. D."/>
        </authorList>
    </citation>
    <scope>NUCLEOTIDE SEQUENCE</scope>
    <source>
        <strain evidence="3">AVDCRST_MAG06</strain>
    </source>
</reference>
<name>A0A6J4NXM9_9ACTN</name>
<dbReference type="EMBL" id="CADCUP010000135">
    <property type="protein sequence ID" value="CAA9398395.1"/>
    <property type="molecule type" value="Genomic_DNA"/>
</dbReference>
<feature type="domain" description="Peptidase M15C" evidence="2">
    <location>
        <begin position="366"/>
        <end position="437"/>
    </location>
</feature>
<dbReference type="Gene3D" id="2.60.40.1120">
    <property type="entry name" value="Carboxypeptidase-like, regulatory domain"/>
    <property type="match status" value="1"/>
</dbReference>
<dbReference type="AlphaFoldDB" id="A0A6J4NXM9"/>
<dbReference type="RefSeq" id="WP_295658910.1">
    <property type="nucleotide sequence ID" value="NZ_CADCUP010000135.1"/>
</dbReference>
<evidence type="ECO:0000259" key="2">
    <source>
        <dbReference type="Pfam" id="PF13539"/>
    </source>
</evidence>
<sequence>MVRGLLVVALCAVLLPFAPSAQAVVATVTSLTGTAARAGEAATVTVTVTDAAGAPLAGVTVTVERAVAGAWGAVGQVVTDPQGRAVLAAPLARSVGDNVFRASYAGDATYAPSVSPDVPVALVRRTSTLALDAPRKVVDERSVEVAVTWRADSGEGVAGRVELQQRRRGRWVPLQRLTTDAAGRARVAYAPRTDVRIRVVATLLDWVEGATSSVRRIDNRPPIKPVSLPRGAPRPRITLPPQQRAVGGGPNPVVTPIPDRTWDQMTGISWHPGCPVGRAGLRLLRVNYWGYDGYRHRGELVVNAGATGQFVGALSEMYARRFPIRAMYRVDRFGWSPRLRGGNDYASMAAGNTSAFNCRNVVNRPGVRSPHSWGRSLDVNTWENPFRSATGLVPNAWWQPRSDPKVAWRSGSHPVVRLMRRHGFSWTYGTGDSQHFDARSGGRIVQDLRGPACAGTCH</sequence>
<dbReference type="SUPFAM" id="SSF55166">
    <property type="entry name" value="Hedgehog/DD-peptidase"/>
    <property type="match status" value="1"/>
</dbReference>
<dbReference type="Pfam" id="PF13539">
    <property type="entry name" value="Peptidase_M15_4"/>
    <property type="match status" value="1"/>
</dbReference>
<dbReference type="Gene3D" id="3.30.1380.10">
    <property type="match status" value="1"/>
</dbReference>
<keyword evidence="1" id="KW-0732">Signal</keyword>
<accession>A0A6J4NXM9</accession>
<feature type="chain" id="PRO_5026952406" description="Peptidase M15C domain-containing protein" evidence="1">
    <location>
        <begin position="24"/>
        <end position="458"/>
    </location>
</feature>
<dbReference type="SUPFAM" id="SSF49373">
    <property type="entry name" value="Invasin/intimin cell-adhesion fragments"/>
    <property type="match status" value="1"/>
</dbReference>
<feature type="signal peptide" evidence="1">
    <location>
        <begin position="1"/>
        <end position="23"/>
    </location>
</feature>
<dbReference type="InterPro" id="IPR009045">
    <property type="entry name" value="Zn_M74/Hedgehog-like"/>
</dbReference>
<gene>
    <name evidence="3" type="ORF">AVDCRST_MAG06-2031</name>
</gene>
<dbReference type="InterPro" id="IPR008964">
    <property type="entry name" value="Invasin/intimin_cell_adhesion"/>
</dbReference>
<evidence type="ECO:0000256" key="1">
    <source>
        <dbReference type="SAM" id="SignalP"/>
    </source>
</evidence>
<protein>
    <recommendedName>
        <fullName evidence="2">Peptidase M15C domain-containing protein</fullName>
    </recommendedName>
</protein>
<dbReference type="InterPro" id="IPR039561">
    <property type="entry name" value="Peptidase_M15C"/>
</dbReference>
<proteinExistence type="predicted"/>
<organism evidence="3">
    <name type="scientific">uncultured Nocardioides sp</name>
    <dbReference type="NCBI Taxonomy" id="198441"/>
    <lineage>
        <taxon>Bacteria</taxon>
        <taxon>Bacillati</taxon>
        <taxon>Actinomycetota</taxon>
        <taxon>Actinomycetes</taxon>
        <taxon>Propionibacteriales</taxon>
        <taxon>Nocardioidaceae</taxon>
        <taxon>Nocardioides</taxon>
        <taxon>environmental samples</taxon>
    </lineage>
</organism>
<dbReference type="GO" id="GO:0008233">
    <property type="term" value="F:peptidase activity"/>
    <property type="evidence" value="ECO:0007669"/>
    <property type="project" value="InterPro"/>
</dbReference>
<evidence type="ECO:0000313" key="3">
    <source>
        <dbReference type="EMBL" id="CAA9398395.1"/>
    </source>
</evidence>